<gene>
    <name evidence="3" type="ORF">RDB_LOCUS95531</name>
</gene>
<evidence type="ECO:0000256" key="1">
    <source>
        <dbReference type="SAM" id="MobiDB-lite"/>
    </source>
</evidence>
<dbReference type="Gene3D" id="2.100.10.30">
    <property type="entry name" value="Jacalin-like lectin domain"/>
    <property type="match status" value="2"/>
</dbReference>
<evidence type="ECO:0000313" key="3">
    <source>
        <dbReference type="EMBL" id="CAE7157632.1"/>
    </source>
</evidence>
<name>A0A8H3E3C9_9AGAM</name>
<feature type="domain" description="Jacalin-type lectin" evidence="2">
    <location>
        <begin position="439"/>
        <end position="593"/>
    </location>
</feature>
<sequence>MSLNTNSHTSNNAPLPPEPQSNHGENSGGGLPRNIGWLRGFRIDDIRGPKISPHQIATCVEGKNPSIEEENLSTEIIATTSLRQANCAHHGWSIDAITTVCPWAASRVAARNQHNPEGTWYTRLIKTKGLKIEVFLEDLTPVPLFEAAVEEALNQPTLFDKFQAIYRVLDRCWSNTARGDVVPLEIEVGSSIALTGDRVICVQPPELSEHNGRNVAARLSSLAHATAVTIIGTNANMTFDQWAAQSRTEHWERIAVNRVVPTIALLSSRLQARLSALYAQRLSYVPLDGIGAIDHRHRTYDDNQHASRTISSIKIRSSNYIELLSITYSDGTTSSKHGGNGHVGIEYEFKLAAGEHISEMLIWVEGDWLVGLQFITTTGRCSPQYGVHFGVPTVARCKGGILVGFLSHTRLHPSHKEMFGGVQGIWRRDLISRVPKDDDVHSEYFGDKNQNGTVFNDRVLVGNSTSISISSVDIWSGECIDGIQFTYTDTIDGCEHKSSTTRRGGPGGPCHRFTLEDGEHIVTISGRHEVSRITQLCFGTNRGRTSEVFGGGRGQTFSSLAPRDSDGNYFRLHYICGKSNEASITGIMFVWTPC</sequence>
<feature type="compositionally biased region" description="Polar residues" evidence="1">
    <location>
        <begin position="1"/>
        <end position="13"/>
    </location>
</feature>
<proteinExistence type="predicted"/>
<comment type="caution">
    <text evidence="3">The sequence shown here is derived from an EMBL/GenBank/DDBJ whole genome shotgun (WGS) entry which is preliminary data.</text>
</comment>
<dbReference type="AlphaFoldDB" id="A0A8H3E3C9"/>
<protein>
    <recommendedName>
        <fullName evidence="2">Jacalin-type lectin domain-containing protein</fullName>
    </recommendedName>
</protein>
<dbReference type="EMBL" id="CAJNJQ010001995">
    <property type="protein sequence ID" value="CAE7157632.1"/>
    <property type="molecule type" value="Genomic_DNA"/>
</dbReference>
<dbReference type="Proteomes" id="UP000663827">
    <property type="component" value="Unassembled WGS sequence"/>
</dbReference>
<evidence type="ECO:0000259" key="2">
    <source>
        <dbReference type="PROSITE" id="PS51752"/>
    </source>
</evidence>
<dbReference type="InterPro" id="IPR036404">
    <property type="entry name" value="Jacalin-like_lectin_dom_sf"/>
</dbReference>
<dbReference type="InterPro" id="IPR001229">
    <property type="entry name" value="Jacalin-like_lectin_dom"/>
</dbReference>
<dbReference type="PANTHER" id="PTHR46506">
    <property type="entry name" value="OS05G0143600 PROTEIN"/>
    <property type="match status" value="1"/>
</dbReference>
<reference evidence="3" key="1">
    <citation type="submission" date="2021-01" db="EMBL/GenBank/DDBJ databases">
        <authorList>
            <person name="Kaushik A."/>
        </authorList>
    </citation>
    <scope>NUCLEOTIDE SEQUENCE</scope>
    <source>
        <strain evidence="3">AG5</strain>
    </source>
</reference>
<dbReference type="Pfam" id="PF01419">
    <property type="entry name" value="Jacalin"/>
    <property type="match status" value="2"/>
</dbReference>
<accession>A0A8H3E3C9</accession>
<dbReference type="SMART" id="SM00915">
    <property type="entry name" value="Jacalin"/>
    <property type="match status" value="1"/>
</dbReference>
<evidence type="ECO:0000313" key="4">
    <source>
        <dbReference type="Proteomes" id="UP000663827"/>
    </source>
</evidence>
<dbReference type="SUPFAM" id="SSF51101">
    <property type="entry name" value="Mannose-binding lectins"/>
    <property type="match status" value="2"/>
</dbReference>
<feature type="region of interest" description="Disordered" evidence="1">
    <location>
        <begin position="1"/>
        <end position="31"/>
    </location>
</feature>
<dbReference type="PROSITE" id="PS51752">
    <property type="entry name" value="JACALIN_LECTIN"/>
    <property type="match status" value="1"/>
</dbReference>
<organism evidence="3 4">
    <name type="scientific">Rhizoctonia solani</name>
    <dbReference type="NCBI Taxonomy" id="456999"/>
    <lineage>
        <taxon>Eukaryota</taxon>
        <taxon>Fungi</taxon>
        <taxon>Dikarya</taxon>
        <taxon>Basidiomycota</taxon>
        <taxon>Agaricomycotina</taxon>
        <taxon>Agaricomycetes</taxon>
        <taxon>Cantharellales</taxon>
        <taxon>Ceratobasidiaceae</taxon>
        <taxon>Rhizoctonia</taxon>
    </lineage>
</organism>